<dbReference type="GO" id="GO:0051607">
    <property type="term" value="P:defense response to virus"/>
    <property type="evidence" value="ECO:0007669"/>
    <property type="project" value="TreeGrafter"/>
</dbReference>
<dbReference type="GO" id="GO:0016020">
    <property type="term" value="C:membrane"/>
    <property type="evidence" value="ECO:0007669"/>
    <property type="project" value="TreeGrafter"/>
</dbReference>
<dbReference type="Proteomes" id="UP000694890">
    <property type="component" value="Unplaced"/>
</dbReference>
<name>A0AAJ7Q490_LATCA</name>
<dbReference type="PANTHER" id="PTHR46096:SF1">
    <property type="entry name" value="PERFORIN 1.5"/>
    <property type="match status" value="1"/>
</dbReference>
<evidence type="ECO:0000256" key="1">
    <source>
        <dbReference type="SAM" id="SignalP"/>
    </source>
</evidence>
<feature type="signal peptide" evidence="1">
    <location>
        <begin position="1"/>
        <end position="26"/>
    </location>
</feature>
<dbReference type="AlphaFoldDB" id="A0AAJ7Q490"/>
<dbReference type="GO" id="GO:0001913">
    <property type="term" value="P:T cell mediated cytotoxicity"/>
    <property type="evidence" value="ECO:0007669"/>
    <property type="project" value="TreeGrafter"/>
</dbReference>
<dbReference type="InterPro" id="IPR052784">
    <property type="entry name" value="Perforin-1_pore-forming"/>
</dbReference>
<dbReference type="GeneID" id="108892976"/>
<protein>
    <submittedName>
        <fullName evidence="3">Perforin-1-like</fullName>
    </submittedName>
</protein>
<dbReference type="GO" id="GO:0022829">
    <property type="term" value="F:wide pore channel activity"/>
    <property type="evidence" value="ECO:0007669"/>
    <property type="project" value="TreeGrafter"/>
</dbReference>
<evidence type="ECO:0000313" key="3">
    <source>
        <dbReference type="RefSeq" id="XP_018546276.1"/>
    </source>
</evidence>
<dbReference type="GO" id="GO:0001771">
    <property type="term" value="P:immunological synapse formation"/>
    <property type="evidence" value="ECO:0007669"/>
    <property type="project" value="TreeGrafter"/>
</dbReference>
<feature type="chain" id="PRO_5042488648" evidence="1">
    <location>
        <begin position="27"/>
        <end position="127"/>
    </location>
</feature>
<proteinExistence type="predicted"/>
<dbReference type="PANTHER" id="PTHR46096">
    <property type="entry name" value="PERFORIN-1"/>
    <property type="match status" value="1"/>
</dbReference>
<dbReference type="RefSeq" id="XP_018546276.1">
    <property type="nucleotide sequence ID" value="XM_018690760.2"/>
</dbReference>
<sequence>MPSSSAQPPLYLSLLLLLSHLSPVLSCQTGNLSQCDSAPFVPGYNLVGEGFDVVTLQRKGAYVVDVKTYLTPNGTCTLKPNPLHGNRLEKLPVSAIDWRAFTRCNYHLYSSQRASMSLLLHAYTYEE</sequence>
<organism evidence="2 3">
    <name type="scientific">Lates calcarifer</name>
    <name type="common">Barramundi</name>
    <name type="synonym">Holocentrus calcarifer</name>
    <dbReference type="NCBI Taxonomy" id="8187"/>
    <lineage>
        <taxon>Eukaryota</taxon>
        <taxon>Metazoa</taxon>
        <taxon>Chordata</taxon>
        <taxon>Craniata</taxon>
        <taxon>Vertebrata</taxon>
        <taxon>Euteleostomi</taxon>
        <taxon>Actinopterygii</taxon>
        <taxon>Neopterygii</taxon>
        <taxon>Teleostei</taxon>
        <taxon>Neoteleostei</taxon>
        <taxon>Acanthomorphata</taxon>
        <taxon>Carangaria</taxon>
        <taxon>Carangaria incertae sedis</taxon>
        <taxon>Centropomidae</taxon>
        <taxon>Lates</taxon>
    </lineage>
</organism>
<keyword evidence="1" id="KW-0732">Signal</keyword>
<evidence type="ECO:0000313" key="2">
    <source>
        <dbReference type="Proteomes" id="UP000694890"/>
    </source>
</evidence>
<gene>
    <name evidence="3" type="primary">LOC108892976</name>
</gene>
<dbReference type="KEGG" id="lcf:108892976"/>
<accession>A0AAJ7Q490</accession>
<reference evidence="3" key="1">
    <citation type="submission" date="2025-08" db="UniProtKB">
        <authorList>
            <consortium name="RefSeq"/>
        </authorList>
    </citation>
    <scope>IDENTIFICATION</scope>
    <source>
        <tissue evidence="3">Brain</tissue>
    </source>
</reference>